<protein>
    <submittedName>
        <fullName evidence="2">Uncharacterized protein</fullName>
    </submittedName>
</protein>
<keyword evidence="1" id="KW-0812">Transmembrane</keyword>
<proteinExistence type="predicted"/>
<accession>A0A6C0H2A5</accession>
<name>A0A6C0H2A5_9ZZZZ</name>
<keyword evidence="1" id="KW-1133">Transmembrane helix</keyword>
<evidence type="ECO:0000256" key="1">
    <source>
        <dbReference type="SAM" id="Phobius"/>
    </source>
</evidence>
<sequence>MDANIISNLIFIIGLIFLIIGLFKNQDMNNKPKEVIKYIPRSFEEEQKEPASIVTIFKSMFENQTPWVGSFHDNTIIPRRKLSKERGILASKNNTSALLNSIEPADPQSNKPLTVLEAEAAAKEIKAKQEEIRKAAKPPPRIRKYLKDGTLL</sequence>
<feature type="transmembrane region" description="Helical" evidence="1">
    <location>
        <begin position="6"/>
        <end position="23"/>
    </location>
</feature>
<dbReference type="AlphaFoldDB" id="A0A6C0H2A5"/>
<evidence type="ECO:0000313" key="2">
    <source>
        <dbReference type="EMBL" id="QHT74275.1"/>
    </source>
</evidence>
<reference evidence="2" key="1">
    <citation type="journal article" date="2020" name="Nature">
        <title>Giant virus diversity and host interactions through global metagenomics.</title>
        <authorList>
            <person name="Schulz F."/>
            <person name="Roux S."/>
            <person name="Paez-Espino D."/>
            <person name="Jungbluth S."/>
            <person name="Walsh D.A."/>
            <person name="Denef V.J."/>
            <person name="McMahon K.D."/>
            <person name="Konstantinidis K.T."/>
            <person name="Eloe-Fadrosh E.A."/>
            <person name="Kyrpides N.C."/>
            <person name="Woyke T."/>
        </authorList>
    </citation>
    <scope>NUCLEOTIDE SEQUENCE</scope>
    <source>
        <strain evidence="2">GVMAG-M-3300023179-4</strain>
    </source>
</reference>
<organism evidence="2">
    <name type="scientific">viral metagenome</name>
    <dbReference type="NCBI Taxonomy" id="1070528"/>
    <lineage>
        <taxon>unclassified sequences</taxon>
        <taxon>metagenomes</taxon>
        <taxon>organismal metagenomes</taxon>
    </lineage>
</organism>
<keyword evidence="1" id="KW-0472">Membrane</keyword>
<dbReference type="EMBL" id="MN739847">
    <property type="protein sequence ID" value="QHT74275.1"/>
    <property type="molecule type" value="Genomic_DNA"/>
</dbReference>